<name>A0A5U7LN21_SALER</name>
<feature type="non-terminal residue" evidence="1">
    <location>
        <position position="68"/>
    </location>
</feature>
<organism evidence="1">
    <name type="scientific">Salmonella enterica</name>
    <name type="common">Salmonella choleraesuis</name>
    <dbReference type="NCBI Taxonomy" id="28901"/>
    <lineage>
        <taxon>Bacteria</taxon>
        <taxon>Pseudomonadati</taxon>
        <taxon>Pseudomonadota</taxon>
        <taxon>Gammaproteobacteria</taxon>
        <taxon>Enterobacterales</taxon>
        <taxon>Enterobacteriaceae</taxon>
        <taxon>Salmonella</taxon>
    </lineage>
</organism>
<dbReference type="EC" id="4.1.3.38" evidence="1"/>
<dbReference type="GO" id="GO:0008696">
    <property type="term" value="F:4-amino-4-deoxychorismate lyase activity"/>
    <property type="evidence" value="ECO:0007669"/>
    <property type="project" value="UniProtKB-EC"/>
</dbReference>
<dbReference type="InterPro" id="IPR036038">
    <property type="entry name" value="Aminotransferase-like"/>
</dbReference>
<gene>
    <name evidence="1" type="ORF">AIX85_20405</name>
</gene>
<proteinExistence type="predicted"/>
<accession>A0A5U7LN21</accession>
<sequence length="68" mass="7675">MYLINGQSTERLAVNDRGVQFGDGCFTTARIAAGEIALFSRHLARLEETCSRLAIPFNDWDVLVKEMR</sequence>
<keyword evidence="1" id="KW-0456">Lyase</keyword>
<reference evidence="1" key="1">
    <citation type="submission" date="2018-07" db="EMBL/GenBank/DDBJ databases">
        <authorList>
            <consortium name="GenomeTrakr network: Whole genome sequencing for foodborne pathogen traceback"/>
        </authorList>
    </citation>
    <scope>NUCLEOTIDE SEQUENCE</scope>
    <source>
        <strain evidence="1">CFSAN035963</strain>
    </source>
</reference>
<dbReference type="SUPFAM" id="SSF56752">
    <property type="entry name" value="D-aminoacid aminotransferase-like PLP-dependent enzymes"/>
    <property type="match status" value="1"/>
</dbReference>
<evidence type="ECO:0000313" key="1">
    <source>
        <dbReference type="EMBL" id="EBR3963727.1"/>
    </source>
</evidence>
<dbReference type="Gene3D" id="3.30.470.10">
    <property type="match status" value="1"/>
</dbReference>
<comment type="caution">
    <text evidence="1">The sequence shown here is derived from an EMBL/GenBank/DDBJ whole genome shotgun (WGS) entry which is preliminary data.</text>
</comment>
<dbReference type="InterPro" id="IPR043131">
    <property type="entry name" value="BCAT-like_N"/>
</dbReference>
<protein>
    <submittedName>
        <fullName evidence="1">Aminodeoxychorismate lyase</fullName>
        <ecNumber evidence="1">4.1.3.38</ecNumber>
    </submittedName>
</protein>
<dbReference type="EMBL" id="AAGSCZ010000035">
    <property type="protein sequence ID" value="EBR3963727.1"/>
    <property type="molecule type" value="Genomic_DNA"/>
</dbReference>
<dbReference type="AlphaFoldDB" id="A0A5U7LN21"/>